<reference evidence="1 2" key="1">
    <citation type="submission" date="2016-03" db="EMBL/GenBank/DDBJ databases">
        <title>Cyphomyrmex costatus WGS genome.</title>
        <authorList>
            <person name="Nygaard S."/>
            <person name="Hu H."/>
            <person name="Boomsma J."/>
            <person name="Zhang G."/>
        </authorList>
    </citation>
    <scope>NUCLEOTIDE SEQUENCE [LARGE SCALE GENOMIC DNA]</scope>
    <source>
        <strain evidence="1">MS0001</strain>
        <tissue evidence="1">Whole body</tissue>
    </source>
</reference>
<keyword evidence="2" id="KW-1185">Reference proteome</keyword>
<name>A0A195CSQ9_9HYME</name>
<sequence>MHAGWPRRVERDSYRRAAARFSSVNTRALSGVHRIVYSSLRRPHRVSWFSEAVAVSRARPAALYSCATRGCSTCSHRTPSRYSCRIPGATPRRVMSAPVN</sequence>
<organism evidence="1 2">
    <name type="scientific">Cyphomyrmex costatus</name>
    <dbReference type="NCBI Taxonomy" id="456900"/>
    <lineage>
        <taxon>Eukaryota</taxon>
        <taxon>Metazoa</taxon>
        <taxon>Ecdysozoa</taxon>
        <taxon>Arthropoda</taxon>
        <taxon>Hexapoda</taxon>
        <taxon>Insecta</taxon>
        <taxon>Pterygota</taxon>
        <taxon>Neoptera</taxon>
        <taxon>Endopterygota</taxon>
        <taxon>Hymenoptera</taxon>
        <taxon>Apocrita</taxon>
        <taxon>Aculeata</taxon>
        <taxon>Formicoidea</taxon>
        <taxon>Formicidae</taxon>
        <taxon>Myrmicinae</taxon>
        <taxon>Cyphomyrmex</taxon>
    </lineage>
</organism>
<dbReference type="Proteomes" id="UP000078542">
    <property type="component" value="Unassembled WGS sequence"/>
</dbReference>
<gene>
    <name evidence="1" type="ORF">ALC62_06016</name>
</gene>
<evidence type="ECO:0000313" key="2">
    <source>
        <dbReference type="Proteomes" id="UP000078542"/>
    </source>
</evidence>
<protein>
    <submittedName>
        <fullName evidence="1">Uncharacterized protein</fullName>
    </submittedName>
</protein>
<evidence type="ECO:0000313" key="1">
    <source>
        <dbReference type="EMBL" id="KYN03149.1"/>
    </source>
</evidence>
<proteinExistence type="predicted"/>
<accession>A0A195CSQ9</accession>
<dbReference type="EMBL" id="KQ977381">
    <property type="protein sequence ID" value="KYN03149.1"/>
    <property type="molecule type" value="Genomic_DNA"/>
</dbReference>
<dbReference type="AlphaFoldDB" id="A0A195CSQ9"/>